<protein>
    <submittedName>
        <fullName evidence="3">Invasion protein IalB, involved in pathogenesis</fullName>
    </submittedName>
</protein>
<dbReference type="RefSeq" id="WP_244580019.1">
    <property type="nucleotide sequence ID" value="NZ_OBEL01000001.1"/>
</dbReference>
<sequence length="214" mass="23347">MVMIDKASKLLRPFAFGALATILFAATAPAQAQTETKALEQAAKTWVKICSPDPKSKKNLCMIAQELRAETGQFLASVAVREIEGKKRKSVVIAITPGMLLQPGLSVQIDKGKQNKGAYGICFPNACYAEIVVDANYIAQMKKGSKLSLTTLNQQAQPVRFDMTLSGFTAAYDGPSLDPAKAVSEQEQLQSELRKRAEEQRKKLLEQKKKADGN</sequence>
<organism evidence="3 4">
    <name type="scientific">Cohaesibacter gelatinilyticus</name>
    <dbReference type="NCBI Taxonomy" id="372072"/>
    <lineage>
        <taxon>Bacteria</taxon>
        <taxon>Pseudomonadati</taxon>
        <taxon>Pseudomonadota</taxon>
        <taxon>Alphaproteobacteria</taxon>
        <taxon>Hyphomicrobiales</taxon>
        <taxon>Cohaesibacteraceae</taxon>
    </lineage>
</organism>
<keyword evidence="2" id="KW-0732">Signal</keyword>
<evidence type="ECO:0000256" key="1">
    <source>
        <dbReference type="SAM" id="Coils"/>
    </source>
</evidence>
<keyword evidence="1" id="KW-0175">Coiled coil</keyword>
<evidence type="ECO:0000313" key="3">
    <source>
        <dbReference type="EMBL" id="SNZ07635.1"/>
    </source>
</evidence>
<feature type="signal peptide" evidence="2">
    <location>
        <begin position="1"/>
        <end position="32"/>
    </location>
</feature>
<dbReference type="Proteomes" id="UP000219439">
    <property type="component" value="Unassembled WGS sequence"/>
</dbReference>
<name>A0A285NDV1_9HYPH</name>
<keyword evidence="4" id="KW-1185">Reference proteome</keyword>
<gene>
    <name evidence="3" type="ORF">SAMN06265368_1170</name>
</gene>
<feature type="chain" id="PRO_5013216183" evidence="2">
    <location>
        <begin position="33"/>
        <end position="214"/>
    </location>
</feature>
<dbReference type="EMBL" id="OBEL01000001">
    <property type="protein sequence ID" value="SNZ07635.1"/>
    <property type="molecule type" value="Genomic_DNA"/>
</dbReference>
<feature type="coiled-coil region" evidence="1">
    <location>
        <begin position="182"/>
        <end position="214"/>
    </location>
</feature>
<accession>A0A285NDV1</accession>
<evidence type="ECO:0000256" key="2">
    <source>
        <dbReference type="SAM" id="SignalP"/>
    </source>
</evidence>
<dbReference type="AlphaFoldDB" id="A0A285NDV1"/>
<dbReference type="Pfam" id="PF06776">
    <property type="entry name" value="IalB"/>
    <property type="match status" value="1"/>
</dbReference>
<dbReference type="InterPro" id="IPR010642">
    <property type="entry name" value="Invasion_prot_B"/>
</dbReference>
<reference evidence="3 4" key="1">
    <citation type="submission" date="2017-09" db="EMBL/GenBank/DDBJ databases">
        <authorList>
            <person name="Ehlers B."/>
            <person name="Leendertz F.H."/>
        </authorList>
    </citation>
    <scope>NUCLEOTIDE SEQUENCE [LARGE SCALE GENOMIC DNA]</scope>
    <source>
        <strain evidence="3 4">DSM 18289</strain>
    </source>
</reference>
<evidence type="ECO:0000313" key="4">
    <source>
        <dbReference type="Proteomes" id="UP000219439"/>
    </source>
</evidence>
<proteinExistence type="predicted"/>
<dbReference type="InterPro" id="IPR038696">
    <property type="entry name" value="IalB_sf"/>
</dbReference>
<dbReference type="Gene3D" id="2.60.40.1880">
    <property type="entry name" value="Invasion associated locus B (IalB) protein"/>
    <property type="match status" value="1"/>
</dbReference>